<dbReference type="PANTHER" id="PTHR48079:SF6">
    <property type="entry name" value="NAD(P)-BINDING DOMAIN-CONTAINING PROTEIN-RELATED"/>
    <property type="match status" value="1"/>
</dbReference>
<evidence type="ECO:0000313" key="3">
    <source>
        <dbReference type="Proteomes" id="UP001185069"/>
    </source>
</evidence>
<dbReference type="InterPro" id="IPR051783">
    <property type="entry name" value="NAD(P)-dependent_oxidoreduct"/>
</dbReference>
<proteinExistence type="predicted"/>
<dbReference type="SUPFAM" id="SSF51735">
    <property type="entry name" value="NAD(P)-binding Rossmann-fold domains"/>
    <property type="match status" value="1"/>
</dbReference>
<name>A0ABU1J8G4_9MICC</name>
<dbReference type="Pfam" id="PF01370">
    <property type="entry name" value="Epimerase"/>
    <property type="match status" value="1"/>
</dbReference>
<dbReference type="Proteomes" id="UP001185069">
    <property type="component" value="Unassembled WGS sequence"/>
</dbReference>
<comment type="caution">
    <text evidence="2">The sequence shown here is derived from an EMBL/GenBank/DDBJ whole genome shotgun (WGS) entry which is preliminary data.</text>
</comment>
<feature type="domain" description="NAD-dependent epimerase/dehydratase" evidence="1">
    <location>
        <begin position="4"/>
        <end position="204"/>
    </location>
</feature>
<organism evidence="2 3">
    <name type="scientific">Arthrobacter russicus</name>
    <dbReference type="NCBI Taxonomy" id="172040"/>
    <lineage>
        <taxon>Bacteria</taxon>
        <taxon>Bacillati</taxon>
        <taxon>Actinomycetota</taxon>
        <taxon>Actinomycetes</taxon>
        <taxon>Micrococcales</taxon>
        <taxon>Micrococcaceae</taxon>
        <taxon>Arthrobacter</taxon>
    </lineage>
</organism>
<gene>
    <name evidence="2" type="ORF">JOE69_000394</name>
</gene>
<dbReference type="EMBL" id="JAVDQF010000001">
    <property type="protein sequence ID" value="MDR6268156.1"/>
    <property type="molecule type" value="Genomic_DNA"/>
</dbReference>
<sequence length="325" mass="33966">MRLLILGGTVFLSRNIARAAVARGHQVTALARGSRPVPAGAMLHVADRDQGVTAFAGLTGEWDAVIDVARDPVQVGAARQALSGRVAHWTFVSTLSVYADQAVAGQDESAELLPGLAEGADAAAEYGAAKVACEQLFGSATEPFAIVRPGLICGPGDPSDRYGYWPARFARDNGPALLPDLGAMATQVIDARDLALWLVELAESGTGGVFDACGPTVPWRTLIGAAMEVAGYSGRLRLADPAWLSAHGVSPWAGPESLPLWLPEDAFGLMARRGAAARAAGLRLRPFDQTLESVLADEKSRGLGRERRAGLGQAREAELLALLAG</sequence>
<protein>
    <submittedName>
        <fullName evidence="2">Nucleoside-diphosphate-sugar epimerase</fullName>
    </submittedName>
</protein>
<reference evidence="2 3" key="1">
    <citation type="submission" date="2023-07" db="EMBL/GenBank/DDBJ databases">
        <title>Sequencing the genomes of 1000 actinobacteria strains.</title>
        <authorList>
            <person name="Klenk H.-P."/>
        </authorList>
    </citation>
    <scope>NUCLEOTIDE SEQUENCE [LARGE SCALE GENOMIC DNA]</scope>
    <source>
        <strain evidence="2 3">DSM 14555</strain>
    </source>
</reference>
<dbReference type="RefSeq" id="WP_309795629.1">
    <property type="nucleotide sequence ID" value="NZ_BAAAHY010000006.1"/>
</dbReference>
<evidence type="ECO:0000259" key="1">
    <source>
        <dbReference type="Pfam" id="PF01370"/>
    </source>
</evidence>
<dbReference type="PANTHER" id="PTHR48079">
    <property type="entry name" value="PROTEIN YEEZ"/>
    <property type="match status" value="1"/>
</dbReference>
<evidence type="ECO:0000313" key="2">
    <source>
        <dbReference type="EMBL" id="MDR6268156.1"/>
    </source>
</evidence>
<accession>A0ABU1J8G4</accession>
<dbReference type="InterPro" id="IPR036291">
    <property type="entry name" value="NAD(P)-bd_dom_sf"/>
</dbReference>
<dbReference type="InterPro" id="IPR001509">
    <property type="entry name" value="Epimerase_deHydtase"/>
</dbReference>
<dbReference type="Gene3D" id="3.40.50.720">
    <property type="entry name" value="NAD(P)-binding Rossmann-like Domain"/>
    <property type="match status" value="1"/>
</dbReference>
<keyword evidence="3" id="KW-1185">Reference proteome</keyword>